<feature type="compositionally biased region" description="Low complexity" evidence="2">
    <location>
        <begin position="255"/>
        <end position="270"/>
    </location>
</feature>
<feature type="coiled-coil region" evidence="1">
    <location>
        <begin position="389"/>
        <end position="416"/>
    </location>
</feature>
<feature type="compositionally biased region" description="Basic and acidic residues" evidence="2">
    <location>
        <begin position="96"/>
        <end position="113"/>
    </location>
</feature>
<feature type="compositionally biased region" description="Basic and acidic residues" evidence="2">
    <location>
        <begin position="346"/>
        <end position="366"/>
    </location>
</feature>
<evidence type="ECO:0000256" key="1">
    <source>
        <dbReference type="SAM" id="Coils"/>
    </source>
</evidence>
<comment type="caution">
    <text evidence="3">The sequence shown here is derived from an EMBL/GenBank/DDBJ whole genome shotgun (WGS) entry which is preliminary data.</text>
</comment>
<dbReference type="Proteomes" id="UP000237144">
    <property type="component" value="Unassembled WGS sequence"/>
</dbReference>
<gene>
    <name evidence="3" type="ORF">BMF94_4556</name>
</gene>
<feature type="compositionally biased region" description="Basic and acidic residues" evidence="2">
    <location>
        <begin position="376"/>
        <end position="385"/>
    </location>
</feature>
<feature type="region of interest" description="Disordered" evidence="2">
    <location>
        <begin position="241"/>
        <end position="385"/>
    </location>
</feature>
<feature type="region of interest" description="Disordered" evidence="2">
    <location>
        <begin position="436"/>
        <end position="477"/>
    </location>
</feature>
<feature type="compositionally biased region" description="Low complexity" evidence="2">
    <location>
        <begin position="278"/>
        <end position="306"/>
    </location>
</feature>
<dbReference type="EMBL" id="PJQD01000049">
    <property type="protein sequence ID" value="POY72399.1"/>
    <property type="molecule type" value="Genomic_DNA"/>
</dbReference>
<feature type="compositionally biased region" description="Polar residues" evidence="2">
    <location>
        <begin position="50"/>
        <end position="59"/>
    </location>
</feature>
<evidence type="ECO:0000256" key="2">
    <source>
        <dbReference type="SAM" id="MobiDB-lite"/>
    </source>
</evidence>
<organism evidence="3 4">
    <name type="scientific">Rhodotorula taiwanensis</name>
    <dbReference type="NCBI Taxonomy" id="741276"/>
    <lineage>
        <taxon>Eukaryota</taxon>
        <taxon>Fungi</taxon>
        <taxon>Dikarya</taxon>
        <taxon>Basidiomycota</taxon>
        <taxon>Pucciniomycotina</taxon>
        <taxon>Microbotryomycetes</taxon>
        <taxon>Sporidiobolales</taxon>
        <taxon>Sporidiobolaceae</taxon>
        <taxon>Rhodotorula</taxon>
    </lineage>
</organism>
<sequence length="575" mass="61359">MAAPALPLIPPPRAAFPARFSEADSVPQAGSSRAVWPGDEPKSSAAVRSGETSETSNWELKTDKARLRQMRAEPSCVRVPIQDAANDPMPGLADVGHLRDTSDIEAGLVRDGDGDSDSEDEAGRALLSDAASPGTQAVTAGQGGPPLSRPGPDTPAGNVFDDSFGRSTPPDERAVRPTARQPGRISFKDSVRISSGLRTSSHRHRPPNALSPAVERSDAPAGTAKVIGTAPSDLLVQAVTPSLSASTSRATSPLGRQGSRRMSQSSGSFSNAAGLLHAGSYPYSSSPTSYGGASRSSSPCSSIYAPLQPPSRHCPNPMLVRPLGAPPRRTRSSQSFQEFLRKNRQHSSDDGQSGHDSDEDSDAKLEDDVDEADGADSPRRLEYHDLVEAQRAKKARWEARRRLRAAQKRQEALRNAPSLWSRLGMLLLHGHTDGAVRLGGSPTTPVAPPPLSAMPDRLSHASFDSSPARSSPLARAASQSSLSSVSTICDSDSEADLDSPTLDSNGKTHARATPAVKTESDVRFGPAPARYFKASWWRAQFRRIRRALAKFWKTASAGWQASRRRRERVVGYGTV</sequence>
<keyword evidence="1" id="KW-0175">Coiled coil</keyword>
<evidence type="ECO:0000313" key="3">
    <source>
        <dbReference type="EMBL" id="POY72399.1"/>
    </source>
</evidence>
<reference evidence="3 4" key="1">
    <citation type="journal article" date="2018" name="Front. Microbiol.">
        <title>Prospects for Fungal Bioremediation of Acidic Radioactive Waste Sites: Characterization and Genome Sequence of Rhodotorula taiwanensis MD1149.</title>
        <authorList>
            <person name="Tkavc R."/>
            <person name="Matrosova V.Y."/>
            <person name="Grichenko O.E."/>
            <person name="Gostincar C."/>
            <person name="Volpe R.P."/>
            <person name="Klimenkova P."/>
            <person name="Gaidamakova E.K."/>
            <person name="Zhou C.E."/>
            <person name="Stewart B.J."/>
            <person name="Lyman M.G."/>
            <person name="Malfatti S.A."/>
            <person name="Rubinfeld B."/>
            <person name="Courtot M."/>
            <person name="Singh J."/>
            <person name="Dalgard C.L."/>
            <person name="Hamilton T."/>
            <person name="Frey K.G."/>
            <person name="Gunde-Cimerman N."/>
            <person name="Dugan L."/>
            <person name="Daly M.J."/>
        </authorList>
    </citation>
    <scope>NUCLEOTIDE SEQUENCE [LARGE SCALE GENOMIC DNA]</scope>
    <source>
        <strain evidence="3 4">MD1149</strain>
    </source>
</reference>
<evidence type="ECO:0000313" key="4">
    <source>
        <dbReference type="Proteomes" id="UP000237144"/>
    </source>
</evidence>
<dbReference type="AlphaFoldDB" id="A0A2S5B6K3"/>
<proteinExistence type="predicted"/>
<dbReference type="OrthoDB" id="2537673at2759"/>
<feature type="region of interest" description="Disordered" evidence="2">
    <location>
        <begin position="21"/>
        <end position="225"/>
    </location>
</feature>
<accession>A0A2S5B6K3</accession>
<name>A0A2S5B6K3_9BASI</name>
<keyword evidence="4" id="KW-1185">Reference proteome</keyword>
<feature type="region of interest" description="Disordered" evidence="2">
    <location>
        <begin position="493"/>
        <end position="514"/>
    </location>
</feature>
<protein>
    <submittedName>
        <fullName evidence="3">Uncharacterized protein</fullName>
    </submittedName>
</protein>
<feature type="compositionally biased region" description="Polar residues" evidence="2">
    <location>
        <begin position="241"/>
        <end position="251"/>
    </location>
</feature>
<feature type="compositionally biased region" description="Low complexity" evidence="2">
    <location>
        <begin position="465"/>
        <end position="477"/>
    </location>
</feature>